<dbReference type="SUPFAM" id="SSF56349">
    <property type="entry name" value="DNA breaking-rejoining enzymes"/>
    <property type="match status" value="1"/>
</dbReference>
<dbReference type="InterPro" id="IPR002104">
    <property type="entry name" value="Integrase_catalytic"/>
</dbReference>
<evidence type="ECO:0000256" key="2">
    <source>
        <dbReference type="ARBA" id="ARBA00022908"/>
    </source>
</evidence>
<keyword evidence="4" id="KW-0233">DNA recombination</keyword>
<dbReference type="Gene3D" id="1.10.150.130">
    <property type="match status" value="1"/>
</dbReference>
<dbReference type="EMBL" id="CP147251">
    <property type="protein sequence ID" value="WYJ76687.1"/>
    <property type="molecule type" value="Genomic_DNA"/>
</dbReference>
<dbReference type="Proteomes" id="UP000664701">
    <property type="component" value="Chromosome"/>
</dbReference>
<protein>
    <submittedName>
        <fullName evidence="8">Integrase/recombinase XerD</fullName>
    </submittedName>
</protein>
<evidence type="ECO:0000259" key="7">
    <source>
        <dbReference type="PROSITE" id="PS51900"/>
    </source>
</evidence>
<comment type="similarity">
    <text evidence="1">Belongs to the 'phage' integrase family.</text>
</comment>
<gene>
    <name evidence="8" type="ORF">DOK78_001321</name>
</gene>
<evidence type="ECO:0000313" key="9">
    <source>
        <dbReference type="Proteomes" id="UP000664701"/>
    </source>
</evidence>
<reference evidence="8 9" key="2">
    <citation type="submission" date="2024-03" db="EMBL/GenBank/DDBJ databases">
        <title>The Genome Sequence of Enterococcus sp. DIV2402.</title>
        <authorList>
            <consortium name="The Broad Institute Genomics Platform"/>
            <consortium name="The Broad Institute Microbial Omics Core"/>
            <consortium name="The Broad Institute Genomic Center for Infectious Diseases"/>
            <person name="Earl A."/>
            <person name="Manson A."/>
            <person name="Gilmore M."/>
            <person name="Schwartman J."/>
            <person name="Shea T."/>
            <person name="Abouelleil A."/>
            <person name="Cao P."/>
            <person name="Chapman S."/>
            <person name="Cusick C."/>
            <person name="Young S."/>
            <person name="Neafsey D."/>
            <person name="Nusbaum C."/>
            <person name="Birren B."/>
        </authorList>
    </citation>
    <scope>NUCLEOTIDE SEQUENCE [LARGE SCALE GENOMIC DNA]</scope>
    <source>
        <strain evidence="8 9">DIV2402</strain>
    </source>
</reference>
<organism evidence="8 9">
    <name type="scientific">Candidatus Enterococcus lowellii</name>
    <dbReference type="NCBI Taxonomy" id="2230877"/>
    <lineage>
        <taxon>Bacteria</taxon>
        <taxon>Bacillati</taxon>
        <taxon>Bacillota</taxon>
        <taxon>Bacilli</taxon>
        <taxon>Lactobacillales</taxon>
        <taxon>Enterococcaceae</taxon>
        <taxon>Enterococcus</taxon>
    </lineage>
</organism>
<evidence type="ECO:0000256" key="4">
    <source>
        <dbReference type="ARBA" id="ARBA00023172"/>
    </source>
</evidence>
<evidence type="ECO:0000313" key="8">
    <source>
        <dbReference type="EMBL" id="WYJ76687.1"/>
    </source>
</evidence>
<dbReference type="PROSITE" id="PS51898">
    <property type="entry name" value="TYR_RECOMBINASE"/>
    <property type="match status" value="1"/>
</dbReference>
<dbReference type="PANTHER" id="PTHR30349:SF41">
    <property type="entry name" value="INTEGRASE_RECOMBINASE PROTEIN MJ0367-RELATED"/>
    <property type="match status" value="1"/>
</dbReference>
<accession>A0ABZ2SME7</accession>
<feature type="domain" description="Tyr recombinase" evidence="6">
    <location>
        <begin position="108"/>
        <end position="296"/>
    </location>
</feature>
<evidence type="ECO:0000256" key="3">
    <source>
        <dbReference type="ARBA" id="ARBA00023125"/>
    </source>
</evidence>
<dbReference type="PROSITE" id="PS51900">
    <property type="entry name" value="CB"/>
    <property type="match status" value="1"/>
</dbReference>
<reference evidence="8 9" key="1">
    <citation type="submission" date="2021-03" db="EMBL/GenBank/DDBJ databases">
        <authorList>
            <person name="Gilmore M.S."/>
            <person name="Schwartzman J."/>
            <person name="Van Tyne D."/>
            <person name="Martin M."/>
            <person name="Earl A.M."/>
            <person name="Manson A.L."/>
            <person name="Straub T."/>
            <person name="Salamzade R."/>
            <person name="Saavedra J."/>
            <person name="Lebreton F."/>
            <person name="Prichula J."/>
            <person name="Schaufler K."/>
            <person name="Gaca A."/>
            <person name="Sgardioli B."/>
            <person name="Wagenaar J."/>
            <person name="Strong T."/>
        </authorList>
    </citation>
    <scope>NUCLEOTIDE SEQUENCE [LARGE SCALE GENOMIC DNA]</scope>
    <source>
        <strain evidence="8 9">DIV2402</strain>
    </source>
</reference>
<dbReference type="InterPro" id="IPR010998">
    <property type="entry name" value="Integrase_recombinase_N"/>
</dbReference>
<dbReference type="PANTHER" id="PTHR30349">
    <property type="entry name" value="PHAGE INTEGRASE-RELATED"/>
    <property type="match status" value="1"/>
</dbReference>
<evidence type="ECO:0000259" key="6">
    <source>
        <dbReference type="PROSITE" id="PS51898"/>
    </source>
</evidence>
<dbReference type="InterPro" id="IPR013762">
    <property type="entry name" value="Integrase-like_cat_sf"/>
</dbReference>
<dbReference type="Gene3D" id="1.10.443.10">
    <property type="entry name" value="Intergrase catalytic core"/>
    <property type="match status" value="1"/>
</dbReference>
<evidence type="ECO:0000256" key="5">
    <source>
        <dbReference type="PROSITE-ProRule" id="PRU01248"/>
    </source>
</evidence>
<sequence length="303" mass="35968">MLLEELRSEFILDCWIRNLSERTVETYELNISLFLRWLEKEMKVNELSSLNKNHFKMYVVHLQREQYQASYINLLMECLKSFFNYLLEEEYVLVNYPKQIKVLKEEQKVIDTFSDKQIKEWIRYYNKTNYLSVRNKLIVMLFVDTGIRCTELRQIKTDFVFDNYIKIHGKGNKWRVVPISSSLHKQLLKYERMKHAYFTSRQIVIKDDTLLLTRSGEKIKSNVAIEKIISDASIGIEGVSDIRCSPYTLRHYFAKTSIKNGQDIFTLSKLLGHSNIKITQRYLESMNSEEIVEKGLRTSPLSK</sequence>
<feature type="domain" description="Core-binding (CB)" evidence="7">
    <location>
        <begin position="1"/>
        <end position="87"/>
    </location>
</feature>
<evidence type="ECO:0000256" key="1">
    <source>
        <dbReference type="ARBA" id="ARBA00008857"/>
    </source>
</evidence>
<proteinExistence type="inferred from homology"/>
<dbReference type="CDD" id="cd00397">
    <property type="entry name" value="DNA_BRE_C"/>
    <property type="match status" value="1"/>
</dbReference>
<dbReference type="Pfam" id="PF13495">
    <property type="entry name" value="Phage_int_SAM_4"/>
    <property type="match status" value="1"/>
</dbReference>
<dbReference type="InterPro" id="IPR004107">
    <property type="entry name" value="Integrase_SAM-like_N"/>
</dbReference>
<keyword evidence="9" id="KW-1185">Reference proteome</keyword>
<keyword evidence="3 5" id="KW-0238">DNA-binding</keyword>
<dbReference type="Pfam" id="PF00589">
    <property type="entry name" value="Phage_integrase"/>
    <property type="match status" value="1"/>
</dbReference>
<dbReference type="InterPro" id="IPR044068">
    <property type="entry name" value="CB"/>
</dbReference>
<dbReference type="InterPro" id="IPR050090">
    <property type="entry name" value="Tyrosine_recombinase_XerCD"/>
</dbReference>
<name>A0ABZ2SME7_9ENTE</name>
<keyword evidence="2" id="KW-0229">DNA integration</keyword>
<dbReference type="InterPro" id="IPR011010">
    <property type="entry name" value="DNA_brk_join_enz"/>
</dbReference>
<dbReference type="RefSeq" id="WP_207941136.1">
    <property type="nucleotide sequence ID" value="NZ_CP147251.1"/>
</dbReference>